<sequence>MIKKTLLTCAALLLSLPLIAGDLVVIGHPSVPDGITQNQVRDIFLGRSQQLPNGNLATPLEMNDSSPHKATFHSLYTGRSLSQLNAFWSQQVFTGRGQPPRSLDSVAAMRSAVANTPGALGYLPASEADDSVKILLGP</sequence>
<dbReference type="SUPFAM" id="SSF53850">
    <property type="entry name" value="Periplasmic binding protein-like II"/>
    <property type="match status" value="1"/>
</dbReference>
<reference evidence="2 3" key="1">
    <citation type="submission" date="2016-10" db="EMBL/GenBank/DDBJ databases">
        <authorList>
            <person name="de Groot N.N."/>
        </authorList>
    </citation>
    <scope>NUCLEOTIDE SEQUENCE [LARGE SCALE GENOMIC DNA]</scope>
    <source>
        <strain evidence="2 3">DSM 18438</strain>
    </source>
</reference>
<organism evidence="2 3">
    <name type="scientific">Marinospirillum celere</name>
    <dbReference type="NCBI Taxonomy" id="1122252"/>
    <lineage>
        <taxon>Bacteria</taxon>
        <taxon>Pseudomonadati</taxon>
        <taxon>Pseudomonadota</taxon>
        <taxon>Gammaproteobacteria</taxon>
        <taxon>Oceanospirillales</taxon>
        <taxon>Oceanospirillaceae</taxon>
        <taxon>Marinospirillum</taxon>
    </lineage>
</organism>
<gene>
    <name evidence="2" type="ORF">SAMN05660443_2301</name>
</gene>
<evidence type="ECO:0000313" key="2">
    <source>
        <dbReference type="EMBL" id="SFC33032.1"/>
    </source>
</evidence>
<feature type="signal peptide" evidence="1">
    <location>
        <begin position="1"/>
        <end position="20"/>
    </location>
</feature>
<dbReference type="Gene3D" id="3.40.190.10">
    <property type="entry name" value="Periplasmic binding protein-like II"/>
    <property type="match status" value="1"/>
</dbReference>
<dbReference type="RefSeq" id="WP_218149433.1">
    <property type="nucleotide sequence ID" value="NZ_FOLH01000004.1"/>
</dbReference>
<dbReference type="Proteomes" id="UP000199058">
    <property type="component" value="Unassembled WGS sequence"/>
</dbReference>
<name>A0A1I1IB99_9GAMM</name>
<evidence type="ECO:0000313" key="3">
    <source>
        <dbReference type="Proteomes" id="UP000199058"/>
    </source>
</evidence>
<evidence type="ECO:0008006" key="4">
    <source>
        <dbReference type="Google" id="ProtNLM"/>
    </source>
</evidence>
<protein>
    <recommendedName>
        <fullName evidence="4">PBP superfamily domain-containing protein</fullName>
    </recommendedName>
</protein>
<accession>A0A1I1IB99</accession>
<keyword evidence="1" id="KW-0732">Signal</keyword>
<proteinExistence type="predicted"/>
<dbReference type="AlphaFoldDB" id="A0A1I1IB99"/>
<evidence type="ECO:0000256" key="1">
    <source>
        <dbReference type="SAM" id="SignalP"/>
    </source>
</evidence>
<dbReference type="EMBL" id="FOLH01000004">
    <property type="protein sequence ID" value="SFC33032.1"/>
    <property type="molecule type" value="Genomic_DNA"/>
</dbReference>
<keyword evidence="3" id="KW-1185">Reference proteome</keyword>
<dbReference type="STRING" id="1122252.SAMN05660443_2301"/>
<feature type="chain" id="PRO_5011698463" description="PBP superfamily domain-containing protein" evidence="1">
    <location>
        <begin position="21"/>
        <end position="138"/>
    </location>
</feature>